<gene>
    <name evidence="2" type="primary">LOC103251085</name>
</gene>
<sequence>MQILKQQTRLASHHFCLQQVMQKSKWWSFLVNKGANVNAVDICQRTTLMFAVCCKSPSMVSILLQKNTDVFRRDPIGKTAEDDAARWKYHALSSKLSSEHSQSTPDDDGTKLLLNWKIALMVFFSRSY</sequence>
<dbReference type="PANTHER" id="PTHR24147">
    <property type="entry name" value="ANKYRIN REPEAT DOMAIN 36-RELATED"/>
    <property type="match status" value="1"/>
</dbReference>
<reference evidence="2" key="1">
    <citation type="submission" date="2025-08" db="UniProtKB">
        <authorList>
            <consortium name="RefSeq"/>
        </authorList>
    </citation>
    <scope>IDENTIFICATION</scope>
</reference>
<dbReference type="Proteomes" id="UP000189704">
    <property type="component" value="Unplaced"/>
</dbReference>
<name>A0A1U7T202_CARSF</name>
<dbReference type="Pfam" id="PF00023">
    <property type="entry name" value="Ank"/>
    <property type="match status" value="1"/>
</dbReference>
<dbReference type="SUPFAM" id="SSF48403">
    <property type="entry name" value="Ankyrin repeat"/>
    <property type="match status" value="1"/>
</dbReference>
<dbReference type="KEGG" id="csyr:103251085"/>
<dbReference type="AlphaFoldDB" id="A0A1U7T202"/>
<accession>A0A1U7T202</accession>
<dbReference type="GeneID" id="103251085"/>
<dbReference type="OrthoDB" id="10254927at2759"/>
<protein>
    <submittedName>
        <fullName evidence="2">POTE ankyrin domain family member A-like isoform X1</fullName>
    </submittedName>
</protein>
<dbReference type="Gene3D" id="1.25.40.20">
    <property type="entry name" value="Ankyrin repeat-containing domain"/>
    <property type="match status" value="1"/>
</dbReference>
<dbReference type="PANTHER" id="PTHR24147:SF64">
    <property type="entry name" value="ANKYRIN REPEAT DOMAIN-CONTAINING PROTEIN 19-RELATED"/>
    <property type="match status" value="1"/>
</dbReference>
<dbReference type="InterPro" id="IPR050657">
    <property type="entry name" value="Ankyrin_repeat_domain"/>
</dbReference>
<keyword evidence="1" id="KW-1185">Reference proteome</keyword>
<proteinExistence type="predicted"/>
<evidence type="ECO:0000313" key="1">
    <source>
        <dbReference type="Proteomes" id="UP000189704"/>
    </source>
</evidence>
<evidence type="ECO:0000313" key="2">
    <source>
        <dbReference type="RefSeq" id="XP_008047886.1"/>
    </source>
</evidence>
<dbReference type="InterPro" id="IPR036770">
    <property type="entry name" value="Ankyrin_rpt-contain_sf"/>
</dbReference>
<organism evidence="1 2">
    <name type="scientific">Carlito syrichta</name>
    <name type="common">Philippine tarsier</name>
    <name type="synonym">Tarsius syrichta</name>
    <dbReference type="NCBI Taxonomy" id="1868482"/>
    <lineage>
        <taxon>Eukaryota</taxon>
        <taxon>Metazoa</taxon>
        <taxon>Chordata</taxon>
        <taxon>Craniata</taxon>
        <taxon>Vertebrata</taxon>
        <taxon>Euteleostomi</taxon>
        <taxon>Mammalia</taxon>
        <taxon>Eutheria</taxon>
        <taxon>Euarchontoglires</taxon>
        <taxon>Primates</taxon>
        <taxon>Haplorrhini</taxon>
        <taxon>Tarsiiformes</taxon>
        <taxon>Tarsiidae</taxon>
        <taxon>Carlito</taxon>
    </lineage>
</organism>
<dbReference type="InterPro" id="IPR002110">
    <property type="entry name" value="Ankyrin_rpt"/>
</dbReference>
<dbReference type="RefSeq" id="XP_008047886.1">
    <property type="nucleotide sequence ID" value="XM_008049695.1"/>
</dbReference>